<evidence type="ECO:0000256" key="7">
    <source>
        <dbReference type="ARBA" id="ARBA00023242"/>
    </source>
</evidence>
<protein>
    <submittedName>
        <fullName evidence="10">Related to SWI5-dependent HO expression protein 2</fullName>
    </submittedName>
</protein>
<proteinExistence type="inferred from homology"/>
<accession>A0A376BCN1</accession>
<reference evidence="11" key="1">
    <citation type="submission" date="2018-06" db="EMBL/GenBank/DDBJ databases">
        <authorList>
            <person name="Guldener U."/>
        </authorList>
    </citation>
    <scope>NUCLEOTIDE SEQUENCE [LARGE SCALE GENOMIC DNA]</scope>
    <source>
        <strain evidence="11">UTAD17</strain>
    </source>
</reference>
<dbReference type="GO" id="GO:0005634">
    <property type="term" value="C:nucleus"/>
    <property type="evidence" value="ECO:0007669"/>
    <property type="project" value="UniProtKB-SubCell"/>
</dbReference>
<evidence type="ECO:0000256" key="3">
    <source>
        <dbReference type="ARBA" id="ARBA00005611"/>
    </source>
</evidence>
<keyword evidence="4" id="KW-0813">Transport</keyword>
<dbReference type="Proteomes" id="UP000262825">
    <property type="component" value="Unassembled WGS sequence"/>
</dbReference>
<sequence>MHTHSTINVKQLDYNTLPKNSPMSRDLELTVELIDNLQEIINIHSSYLSDYINLLNRYINYLKKISSLKNERTTLIKYVKKLRYFNNYYTFDEQIYSKGGSNNNNQDQNNVSRNDVQDYTDIGGGQNGSEYEYNYAPDVNESSNNITYGKLTPVIRRISGFNVKVLEILDLLNFQITQSLRNEILSKTLNYDIVLTDVSITDLEDTFRHFVKFNQWFVESLELRGSDPFTLDKSIAIEIVEIARKCAIEDGVDLENSGDILLQEFDVVSDEHEYCLVMKEWGKMLQGKLQKFNDVVERTSSQWHKNK</sequence>
<name>A0A376BCN1_9ASCO</name>
<dbReference type="EMBL" id="UFAJ01000955">
    <property type="protein sequence ID" value="SSD61880.1"/>
    <property type="molecule type" value="Genomic_DNA"/>
</dbReference>
<feature type="domain" description="RNA binding protein She2" evidence="9">
    <location>
        <begin position="38"/>
        <end position="90"/>
    </location>
</feature>
<evidence type="ECO:0000256" key="2">
    <source>
        <dbReference type="ARBA" id="ARBA00004496"/>
    </source>
</evidence>
<dbReference type="GO" id="GO:0003723">
    <property type="term" value="F:RNA binding"/>
    <property type="evidence" value="ECO:0007669"/>
    <property type="project" value="UniProtKB-KW"/>
</dbReference>
<gene>
    <name evidence="10" type="ORF">SCODWIG_03641</name>
</gene>
<feature type="region of interest" description="Disordered" evidence="8">
    <location>
        <begin position="98"/>
        <end position="119"/>
    </location>
</feature>
<feature type="compositionally biased region" description="Low complexity" evidence="8">
    <location>
        <begin position="101"/>
        <end position="114"/>
    </location>
</feature>
<keyword evidence="5" id="KW-0963">Cytoplasm</keyword>
<evidence type="ECO:0000259" key="9">
    <source>
        <dbReference type="Pfam" id="PF11435"/>
    </source>
</evidence>
<dbReference type="SUPFAM" id="SSF116942">
    <property type="entry name" value="RNA-binding protein She2p"/>
    <property type="match status" value="2"/>
</dbReference>
<comment type="similarity">
    <text evidence="3">Belongs to the SHE2 family.</text>
</comment>
<evidence type="ECO:0000313" key="10">
    <source>
        <dbReference type="EMBL" id="SSD61880.1"/>
    </source>
</evidence>
<evidence type="ECO:0000256" key="4">
    <source>
        <dbReference type="ARBA" id="ARBA00022448"/>
    </source>
</evidence>
<dbReference type="GO" id="GO:0005737">
    <property type="term" value="C:cytoplasm"/>
    <property type="evidence" value="ECO:0007669"/>
    <property type="project" value="UniProtKB-SubCell"/>
</dbReference>
<dbReference type="Pfam" id="PF11435">
    <property type="entry name" value="She2p"/>
    <property type="match status" value="2"/>
</dbReference>
<keyword evidence="7" id="KW-0539">Nucleus</keyword>
<evidence type="ECO:0000313" key="11">
    <source>
        <dbReference type="Proteomes" id="UP000262825"/>
    </source>
</evidence>
<dbReference type="VEuPathDB" id="FungiDB:SCODWIG_03641"/>
<evidence type="ECO:0000256" key="1">
    <source>
        <dbReference type="ARBA" id="ARBA00004123"/>
    </source>
</evidence>
<keyword evidence="11" id="KW-1185">Reference proteome</keyword>
<dbReference type="Gene3D" id="1.20.200.20">
    <property type="entry name" value="She2 domain"/>
    <property type="match status" value="2"/>
</dbReference>
<dbReference type="InterPro" id="IPR024261">
    <property type="entry name" value="RNA-bd_She2"/>
</dbReference>
<evidence type="ECO:0000256" key="8">
    <source>
        <dbReference type="SAM" id="MobiDB-lite"/>
    </source>
</evidence>
<comment type="subcellular location">
    <subcellularLocation>
        <location evidence="2">Cytoplasm</location>
    </subcellularLocation>
    <subcellularLocation>
        <location evidence="1">Nucleus</location>
    </subcellularLocation>
</comment>
<dbReference type="AlphaFoldDB" id="A0A376BCN1"/>
<feature type="domain" description="RNA binding protein She2" evidence="9">
    <location>
        <begin position="140"/>
        <end position="288"/>
    </location>
</feature>
<dbReference type="InterPro" id="IPR036827">
    <property type="entry name" value="She2_dom_sf"/>
</dbReference>
<organism evidence="10 11">
    <name type="scientific">Saccharomycodes ludwigii</name>
    <dbReference type="NCBI Taxonomy" id="36035"/>
    <lineage>
        <taxon>Eukaryota</taxon>
        <taxon>Fungi</taxon>
        <taxon>Dikarya</taxon>
        <taxon>Ascomycota</taxon>
        <taxon>Saccharomycotina</taxon>
        <taxon>Saccharomycetes</taxon>
        <taxon>Saccharomycodales</taxon>
        <taxon>Saccharomycodaceae</taxon>
        <taxon>Saccharomycodes</taxon>
    </lineage>
</organism>
<evidence type="ECO:0000256" key="6">
    <source>
        <dbReference type="ARBA" id="ARBA00022884"/>
    </source>
</evidence>
<keyword evidence="6" id="KW-0694">RNA-binding</keyword>
<evidence type="ECO:0000256" key="5">
    <source>
        <dbReference type="ARBA" id="ARBA00022490"/>
    </source>
</evidence>